<dbReference type="GeneID" id="85408357"/>
<dbReference type="InterPro" id="IPR004045">
    <property type="entry name" value="Glutathione_S-Trfase_N"/>
</dbReference>
<evidence type="ECO:0000313" key="3">
    <source>
        <dbReference type="Proteomes" id="UP001227543"/>
    </source>
</evidence>
<accession>A0ABQ9R781</accession>
<dbReference type="RefSeq" id="XP_060381285.1">
    <property type="nucleotide sequence ID" value="XM_060524119.1"/>
</dbReference>
<dbReference type="Gene3D" id="3.40.30.10">
    <property type="entry name" value="Glutaredoxin"/>
    <property type="match status" value="1"/>
</dbReference>
<gene>
    <name evidence="2" type="ORF">CTAM01_08098</name>
</gene>
<sequence length="279" mass="31253">MMSTTEEAAAVADNRSEFTLHIFPFSLYSIMTRLTCAFGHRGSGKQKFDMQLALVNLHRNENLSADYLLTVNPKGQVPTLTGESLDRPLTSSLEISYWLCQRYPHLLPREHEAQIRLRLAKVHDIQALSLSVPDKKAREYGVPNIAAEQLSSVGKIPEDYRSALQFKAEFHKKHMESALEADQVVLAESKVLEVFGEISDTYHEGDVWLFGQAVGPTILDAHLVPLVTRLQDCGRQDLVPGILAAYAGRVRSTDAWREATHGRPTMWDISMGHVADMEL</sequence>
<dbReference type="InterPro" id="IPR036249">
    <property type="entry name" value="Thioredoxin-like_sf"/>
</dbReference>
<dbReference type="SUPFAM" id="SSF52833">
    <property type="entry name" value="Thioredoxin-like"/>
    <property type="match status" value="1"/>
</dbReference>
<dbReference type="EMBL" id="MLFU01000027">
    <property type="protein sequence ID" value="KAK1497086.1"/>
    <property type="molecule type" value="Genomic_DNA"/>
</dbReference>
<keyword evidence="3" id="KW-1185">Reference proteome</keyword>
<feature type="domain" description="GST N-terminal" evidence="1">
    <location>
        <begin position="16"/>
        <end position="107"/>
    </location>
</feature>
<dbReference type="Pfam" id="PF13417">
    <property type="entry name" value="GST_N_3"/>
    <property type="match status" value="1"/>
</dbReference>
<evidence type="ECO:0000313" key="2">
    <source>
        <dbReference type="EMBL" id="KAK1497086.1"/>
    </source>
</evidence>
<comment type="caution">
    <text evidence="2">The sequence shown here is derived from an EMBL/GenBank/DDBJ whole genome shotgun (WGS) entry which is preliminary data.</text>
</comment>
<dbReference type="PROSITE" id="PS50404">
    <property type="entry name" value="GST_NTER"/>
    <property type="match status" value="1"/>
</dbReference>
<protein>
    <recommendedName>
        <fullName evidence="1">GST N-terminal domain-containing protein</fullName>
    </recommendedName>
</protein>
<evidence type="ECO:0000259" key="1">
    <source>
        <dbReference type="PROSITE" id="PS50404"/>
    </source>
</evidence>
<dbReference type="Proteomes" id="UP001227543">
    <property type="component" value="Unassembled WGS sequence"/>
</dbReference>
<reference evidence="2 3" key="1">
    <citation type="submission" date="2016-10" db="EMBL/GenBank/DDBJ databases">
        <title>The genome sequence of Colletotrichum fioriniae PJ7.</title>
        <authorList>
            <person name="Baroncelli R."/>
        </authorList>
    </citation>
    <scope>NUCLEOTIDE SEQUENCE [LARGE SCALE GENOMIC DNA]</scope>
    <source>
        <strain evidence="2 3">Tom-12</strain>
    </source>
</reference>
<name>A0ABQ9R781_9PEZI</name>
<proteinExistence type="predicted"/>
<organism evidence="2 3">
    <name type="scientific">Colletotrichum tamarilloi</name>
    <dbReference type="NCBI Taxonomy" id="1209934"/>
    <lineage>
        <taxon>Eukaryota</taxon>
        <taxon>Fungi</taxon>
        <taxon>Dikarya</taxon>
        <taxon>Ascomycota</taxon>
        <taxon>Pezizomycotina</taxon>
        <taxon>Sordariomycetes</taxon>
        <taxon>Hypocreomycetidae</taxon>
        <taxon>Glomerellales</taxon>
        <taxon>Glomerellaceae</taxon>
        <taxon>Colletotrichum</taxon>
        <taxon>Colletotrichum acutatum species complex</taxon>
    </lineage>
</organism>